<evidence type="ECO:0000313" key="2">
    <source>
        <dbReference type="Proteomes" id="UP001319200"/>
    </source>
</evidence>
<accession>A0AAP2GMJ7</accession>
<evidence type="ECO:0000313" key="1">
    <source>
        <dbReference type="EMBL" id="MBT1701349.1"/>
    </source>
</evidence>
<organism evidence="1 2">
    <name type="scientific">Chryseosolibacter histidini</name>
    <dbReference type="NCBI Taxonomy" id="2782349"/>
    <lineage>
        <taxon>Bacteria</taxon>
        <taxon>Pseudomonadati</taxon>
        <taxon>Bacteroidota</taxon>
        <taxon>Cytophagia</taxon>
        <taxon>Cytophagales</taxon>
        <taxon>Chryseotaleaceae</taxon>
        <taxon>Chryseosolibacter</taxon>
    </lineage>
</organism>
<dbReference type="AlphaFoldDB" id="A0AAP2GMJ7"/>
<gene>
    <name evidence="1" type="ORF">KK083_30935</name>
</gene>
<reference evidence="1 2" key="1">
    <citation type="submission" date="2021-05" db="EMBL/GenBank/DDBJ databases">
        <title>A Polyphasic approach of four new species of the genus Ohtaekwangia: Ohtaekwangia histidinii sp. nov., Ohtaekwangia cretensis sp. nov., Ohtaekwangia indiensis sp. nov., Ohtaekwangia reichenbachii sp. nov. from diverse environment.</title>
        <authorList>
            <person name="Octaviana S."/>
        </authorList>
    </citation>
    <scope>NUCLEOTIDE SEQUENCE [LARGE SCALE GENOMIC DNA]</scope>
    <source>
        <strain evidence="1 2">PWU4</strain>
    </source>
</reference>
<proteinExistence type="predicted"/>
<sequence length="251" mass="28821">MADKKIPGIHNYCDRWCERCAFGSRCAVYENESGASPEQKDIINKAFWERLSENFSKAHKLLEQAASQYGVNLSSLAKEVEHAQENEARIRKESQNHPLSKLSWNYSEASRLWLKSQPGMIKMLEQLSDNLTLGVESVDAAREKTVVIKDCLAVIQWYQAFIHLKLMRAIMGKLKGDEVETEEDQRDYDGSAKIGIIAIERSIQAWVKLFELLPDQEDEFLKLLAMLEKMKTMAKTEFPAAERFKRPGFDD</sequence>
<dbReference type="Proteomes" id="UP001319200">
    <property type="component" value="Unassembled WGS sequence"/>
</dbReference>
<name>A0AAP2GMJ7_9BACT</name>
<comment type="caution">
    <text evidence="1">The sequence shown here is derived from an EMBL/GenBank/DDBJ whole genome shotgun (WGS) entry which is preliminary data.</text>
</comment>
<dbReference type="EMBL" id="JAHESF010000067">
    <property type="protein sequence ID" value="MBT1701349.1"/>
    <property type="molecule type" value="Genomic_DNA"/>
</dbReference>
<keyword evidence="2" id="KW-1185">Reference proteome</keyword>
<dbReference type="RefSeq" id="WP_254170032.1">
    <property type="nucleotide sequence ID" value="NZ_JAHESF010000067.1"/>
</dbReference>
<protein>
    <submittedName>
        <fullName evidence="1">Uncharacterized protein</fullName>
    </submittedName>
</protein>